<dbReference type="GO" id="GO:0010181">
    <property type="term" value="F:FMN binding"/>
    <property type="evidence" value="ECO:0007669"/>
    <property type="project" value="TreeGrafter"/>
</dbReference>
<dbReference type="InterPro" id="IPR050712">
    <property type="entry name" value="NAD(P)H-dep_reductase"/>
</dbReference>
<dbReference type="GO" id="GO:0016491">
    <property type="term" value="F:oxidoreductase activity"/>
    <property type="evidence" value="ECO:0007669"/>
    <property type="project" value="InterPro"/>
</dbReference>
<dbReference type="SUPFAM" id="SSF52218">
    <property type="entry name" value="Flavoproteins"/>
    <property type="match status" value="1"/>
</dbReference>
<accession>A0A8A4TLR6</accession>
<gene>
    <name evidence="2" type="ORF">J3U87_33365</name>
</gene>
<dbReference type="PANTHER" id="PTHR30543">
    <property type="entry name" value="CHROMATE REDUCTASE"/>
    <property type="match status" value="1"/>
</dbReference>
<dbReference type="InterPro" id="IPR005025">
    <property type="entry name" value="FMN_Rdtase-like_dom"/>
</dbReference>
<dbReference type="RefSeq" id="WP_237380255.1">
    <property type="nucleotide sequence ID" value="NZ_CP071793.1"/>
</dbReference>
<proteinExistence type="predicted"/>
<reference evidence="2" key="1">
    <citation type="submission" date="2021-03" db="EMBL/GenBank/DDBJ databases">
        <title>Acanthopleuribacteraceae sp. M133.</title>
        <authorList>
            <person name="Wang G."/>
        </authorList>
    </citation>
    <scope>NUCLEOTIDE SEQUENCE</scope>
    <source>
        <strain evidence="2">M133</strain>
    </source>
</reference>
<dbReference type="KEGG" id="scor:J3U87_33365"/>
<sequence>MSDSVSILLMSGSVRGGSYTRSLTQSIAACLEDAGQMAIHWCLHDKPLPIADPSFLKPSGSFQADIVQELVETAARCDGLVLASPIYHNSFSGVLKNALDHLSSRQLAFKACGLASHGGHRTSQAVDQLRLIARSVQSVAIPTQVCTDRDDFEIRADGIPALVAQDILQRLVRFCDEMVRFSLMLRTMREKQVREI</sequence>
<dbReference type="GO" id="GO:0005829">
    <property type="term" value="C:cytosol"/>
    <property type="evidence" value="ECO:0007669"/>
    <property type="project" value="TreeGrafter"/>
</dbReference>
<dbReference type="Pfam" id="PF03358">
    <property type="entry name" value="FMN_red"/>
    <property type="match status" value="1"/>
</dbReference>
<protein>
    <submittedName>
        <fullName evidence="2">NAD(P)H-dependent oxidoreductase</fullName>
    </submittedName>
</protein>
<keyword evidence="3" id="KW-1185">Reference proteome</keyword>
<evidence type="ECO:0000313" key="2">
    <source>
        <dbReference type="EMBL" id="QTD50500.1"/>
    </source>
</evidence>
<dbReference type="EMBL" id="CP071793">
    <property type="protein sequence ID" value="QTD50500.1"/>
    <property type="molecule type" value="Genomic_DNA"/>
</dbReference>
<dbReference type="InterPro" id="IPR029039">
    <property type="entry name" value="Flavoprotein-like_sf"/>
</dbReference>
<dbReference type="AlphaFoldDB" id="A0A8A4TLR6"/>
<evidence type="ECO:0000313" key="3">
    <source>
        <dbReference type="Proteomes" id="UP000663929"/>
    </source>
</evidence>
<dbReference type="PANTHER" id="PTHR30543:SF21">
    <property type="entry name" value="NAD(P)H-DEPENDENT FMN REDUCTASE LOT6"/>
    <property type="match status" value="1"/>
</dbReference>
<dbReference type="Proteomes" id="UP000663929">
    <property type="component" value="Chromosome"/>
</dbReference>
<dbReference type="Gene3D" id="3.40.50.360">
    <property type="match status" value="1"/>
</dbReference>
<evidence type="ECO:0000259" key="1">
    <source>
        <dbReference type="Pfam" id="PF03358"/>
    </source>
</evidence>
<feature type="domain" description="NADPH-dependent FMN reductase-like" evidence="1">
    <location>
        <begin position="6"/>
        <end position="147"/>
    </location>
</feature>
<organism evidence="2 3">
    <name type="scientific">Sulfidibacter corallicola</name>
    <dbReference type="NCBI Taxonomy" id="2818388"/>
    <lineage>
        <taxon>Bacteria</taxon>
        <taxon>Pseudomonadati</taxon>
        <taxon>Acidobacteriota</taxon>
        <taxon>Holophagae</taxon>
        <taxon>Acanthopleuribacterales</taxon>
        <taxon>Acanthopleuribacteraceae</taxon>
        <taxon>Sulfidibacter</taxon>
    </lineage>
</organism>
<name>A0A8A4TLR6_SULCO</name>